<dbReference type="Pfam" id="PF03848">
    <property type="entry name" value="TehB"/>
    <property type="match status" value="1"/>
</dbReference>
<evidence type="ECO:0000259" key="1">
    <source>
        <dbReference type="Pfam" id="PF03848"/>
    </source>
</evidence>
<dbReference type="PANTHER" id="PTHR43861">
    <property type="entry name" value="TRANS-ACONITATE 2-METHYLTRANSFERASE-RELATED"/>
    <property type="match status" value="1"/>
</dbReference>
<dbReference type="GO" id="GO:0008168">
    <property type="term" value="F:methyltransferase activity"/>
    <property type="evidence" value="ECO:0007669"/>
    <property type="project" value="UniProtKB-KW"/>
</dbReference>
<dbReference type="Proteomes" id="UP001169069">
    <property type="component" value="Unassembled WGS sequence"/>
</dbReference>
<dbReference type="InterPro" id="IPR029063">
    <property type="entry name" value="SAM-dependent_MTases_sf"/>
</dbReference>
<keyword evidence="2" id="KW-0489">Methyltransferase</keyword>
<reference evidence="2" key="1">
    <citation type="submission" date="2023-01" db="EMBL/GenBank/DDBJ databases">
        <title>Sulfurovum sp. zt1-1 genome assembly.</title>
        <authorList>
            <person name="Wang J."/>
        </authorList>
    </citation>
    <scope>NUCLEOTIDE SEQUENCE</scope>
    <source>
        <strain evidence="2">Zt1-1</strain>
    </source>
</reference>
<dbReference type="CDD" id="cd02440">
    <property type="entry name" value="AdoMet_MTases"/>
    <property type="match status" value="1"/>
</dbReference>
<dbReference type="RefSeq" id="WP_289413498.1">
    <property type="nucleotide sequence ID" value="NZ_JAQIBD010000002.1"/>
</dbReference>
<dbReference type="EMBL" id="JAQIBD010000002">
    <property type="protein sequence ID" value="MDM5271771.1"/>
    <property type="molecule type" value="Genomic_DNA"/>
</dbReference>
<dbReference type="SUPFAM" id="SSF53335">
    <property type="entry name" value="S-adenosyl-L-methionine-dependent methyltransferases"/>
    <property type="match status" value="1"/>
</dbReference>
<proteinExistence type="predicted"/>
<keyword evidence="3" id="KW-1185">Reference proteome</keyword>
<protein>
    <submittedName>
        <fullName evidence="2">Methyltransferase domain-containing protein</fullName>
    </submittedName>
</protein>
<keyword evidence="2" id="KW-0808">Transferase</keyword>
<feature type="domain" description="Tellurite resistance methyltransferase TehB-like" evidence="1">
    <location>
        <begin position="5"/>
        <end position="155"/>
    </location>
</feature>
<evidence type="ECO:0000313" key="3">
    <source>
        <dbReference type="Proteomes" id="UP001169069"/>
    </source>
</evidence>
<accession>A0ABT7QYC9</accession>
<dbReference type="Gene3D" id="3.40.50.150">
    <property type="entry name" value="Vaccinia Virus protein VP39"/>
    <property type="match status" value="1"/>
</dbReference>
<comment type="caution">
    <text evidence="2">The sequence shown here is derived from an EMBL/GenBank/DDBJ whole genome shotgun (WGS) entry which is preliminary data.</text>
</comment>
<organism evidence="2 3">
    <name type="scientific">Sulfurovum zhangzhouensis</name>
    <dbReference type="NCBI Taxonomy" id="3019067"/>
    <lineage>
        <taxon>Bacteria</taxon>
        <taxon>Pseudomonadati</taxon>
        <taxon>Campylobacterota</taxon>
        <taxon>Epsilonproteobacteria</taxon>
        <taxon>Campylobacterales</taxon>
        <taxon>Sulfurovaceae</taxon>
        <taxon>Sulfurovum</taxon>
    </lineage>
</organism>
<name>A0ABT7QYC9_9BACT</name>
<sequence>MSLEDKEKWDKKHIEAPIPTEPIDLVTNFAKLAPGKQALDIACGMGRHTRYLVSQGFHVDALDISSTAIDSLQGIDNISAKEVDFDTHTLEENKYDLIVCTYFLDRRLFPQIEKALKPGGIFIYETFMYHPDNDRSTSNRTFLLEEGELEATFDERYDIMHIREYWDNDYKGARTMIGQLVAKKKAGGMTIEDFWS</sequence>
<gene>
    <name evidence="2" type="ORF">PGH07_06250</name>
</gene>
<evidence type="ECO:0000313" key="2">
    <source>
        <dbReference type="EMBL" id="MDM5271771.1"/>
    </source>
</evidence>
<dbReference type="GO" id="GO:0032259">
    <property type="term" value="P:methylation"/>
    <property type="evidence" value="ECO:0007669"/>
    <property type="project" value="UniProtKB-KW"/>
</dbReference>
<dbReference type="InterPro" id="IPR015985">
    <property type="entry name" value="TehB-like_dom"/>
</dbReference>